<dbReference type="InterPro" id="IPR016192">
    <property type="entry name" value="APOBEC/CMP_deaminase_Zn-bd"/>
</dbReference>
<dbReference type="PANTHER" id="PTHR11079:SF179">
    <property type="entry name" value="TRNA(ADENINE(34)) DEAMINASE, CHLOROPLASTIC"/>
    <property type="match status" value="1"/>
</dbReference>
<reference evidence="2" key="2">
    <citation type="submission" date="2021-04" db="EMBL/GenBank/DDBJ databases">
        <authorList>
            <person name="Podell S."/>
        </authorList>
    </citation>
    <scope>NUCLEOTIDE SEQUENCE</scope>
    <source>
        <strain evidence="2">Hildebrandi</strain>
    </source>
</reference>
<dbReference type="CDD" id="cd01285">
    <property type="entry name" value="nucleoside_deaminase"/>
    <property type="match status" value="1"/>
</dbReference>
<protein>
    <submittedName>
        <fullName evidence="2">Cytidine/deoxycytidylate deaminase family protein</fullName>
    </submittedName>
</protein>
<dbReference type="Proteomes" id="UP000693970">
    <property type="component" value="Unassembled WGS sequence"/>
</dbReference>
<name>A0A9K3KEF4_9STRA</name>
<dbReference type="PROSITE" id="PS51747">
    <property type="entry name" value="CYT_DCMP_DEAMINASES_2"/>
    <property type="match status" value="1"/>
</dbReference>
<sequence length="190" mass="20307">MSSSSTSPSSNTEAESLLRPYDKSHLQASFDMARQAYQNGCMPFGAVLADGEGNILVSSSNPTPAVSERGGAKHADPTGHAETTLLRTPTWWSLSKEERQQATLYSSTEPCVMCAGAIYWSGIGRLVYGCTALALEEQVSGPGGFDIPVKELYGMARPGARHIDIVGPVLEEEALQVHKDSGVWCRSAKS</sequence>
<dbReference type="PANTHER" id="PTHR11079">
    <property type="entry name" value="CYTOSINE DEAMINASE FAMILY MEMBER"/>
    <property type="match status" value="1"/>
</dbReference>
<dbReference type="InterPro" id="IPR002125">
    <property type="entry name" value="CMP_dCMP_dom"/>
</dbReference>
<dbReference type="Pfam" id="PF00383">
    <property type="entry name" value="dCMP_cyt_deam_1"/>
    <property type="match status" value="1"/>
</dbReference>
<dbReference type="GO" id="GO:0016787">
    <property type="term" value="F:hydrolase activity"/>
    <property type="evidence" value="ECO:0007669"/>
    <property type="project" value="InterPro"/>
</dbReference>
<dbReference type="GO" id="GO:0008270">
    <property type="term" value="F:zinc ion binding"/>
    <property type="evidence" value="ECO:0007669"/>
    <property type="project" value="InterPro"/>
</dbReference>
<evidence type="ECO:0000259" key="1">
    <source>
        <dbReference type="PROSITE" id="PS51747"/>
    </source>
</evidence>
<dbReference type="PROSITE" id="PS00903">
    <property type="entry name" value="CYT_DCMP_DEAMINASES_1"/>
    <property type="match status" value="1"/>
</dbReference>
<dbReference type="AlphaFoldDB" id="A0A9K3KEF4"/>
<gene>
    <name evidence="2" type="ORF">IV203_023669</name>
</gene>
<evidence type="ECO:0000313" key="3">
    <source>
        <dbReference type="Proteomes" id="UP000693970"/>
    </source>
</evidence>
<reference evidence="2" key="1">
    <citation type="journal article" date="2021" name="Sci. Rep.">
        <title>Diploid genomic architecture of Nitzschia inconspicua, an elite biomass production diatom.</title>
        <authorList>
            <person name="Oliver A."/>
            <person name="Podell S."/>
            <person name="Pinowska A."/>
            <person name="Traller J.C."/>
            <person name="Smith S.R."/>
            <person name="McClure R."/>
            <person name="Beliaev A."/>
            <person name="Bohutskyi P."/>
            <person name="Hill E.A."/>
            <person name="Rabines A."/>
            <person name="Zheng H."/>
            <person name="Allen L.Z."/>
            <person name="Kuo A."/>
            <person name="Grigoriev I.V."/>
            <person name="Allen A.E."/>
            <person name="Hazlebeck D."/>
            <person name="Allen E.E."/>
        </authorList>
    </citation>
    <scope>NUCLEOTIDE SEQUENCE</scope>
    <source>
        <strain evidence="2">Hildebrandi</strain>
    </source>
</reference>
<evidence type="ECO:0000313" key="2">
    <source>
        <dbReference type="EMBL" id="KAG7341716.1"/>
    </source>
</evidence>
<feature type="domain" description="CMP/dCMP-type deaminase" evidence="1">
    <location>
        <begin position="20"/>
        <end position="143"/>
    </location>
</feature>
<dbReference type="OrthoDB" id="288590at2759"/>
<organism evidence="2 3">
    <name type="scientific">Nitzschia inconspicua</name>
    <dbReference type="NCBI Taxonomy" id="303405"/>
    <lineage>
        <taxon>Eukaryota</taxon>
        <taxon>Sar</taxon>
        <taxon>Stramenopiles</taxon>
        <taxon>Ochrophyta</taxon>
        <taxon>Bacillariophyta</taxon>
        <taxon>Bacillariophyceae</taxon>
        <taxon>Bacillariophycidae</taxon>
        <taxon>Bacillariales</taxon>
        <taxon>Bacillariaceae</taxon>
        <taxon>Nitzschia</taxon>
    </lineage>
</organism>
<accession>A0A9K3KEF4</accession>
<comment type="caution">
    <text evidence="2">The sequence shown here is derived from an EMBL/GenBank/DDBJ whole genome shotgun (WGS) entry which is preliminary data.</text>
</comment>
<dbReference type="EMBL" id="JAGRRH010000026">
    <property type="protein sequence ID" value="KAG7341716.1"/>
    <property type="molecule type" value="Genomic_DNA"/>
</dbReference>
<proteinExistence type="predicted"/>
<keyword evidence="3" id="KW-1185">Reference proteome</keyword>